<comment type="caution">
    <text evidence="2">The sequence shown here is derived from an EMBL/GenBank/DDBJ whole genome shotgun (WGS) entry which is preliminary data.</text>
</comment>
<evidence type="ECO:0000313" key="3">
    <source>
        <dbReference type="Proteomes" id="UP000062912"/>
    </source>
</evidence>
<feature type="transmembrane region" description="Helical" evidence="1">
    <location>
        <begin position="228"/>
        <end position="245"/>
    </location>
</feature>
<feature type="transmembrane region" description="Helical" evidence="1">
    <location>
        <begin position="153"/>
        <end position="171"/>
    </location>
</feature>
<keyword evidence="1" id="KW-0812">Transmembrane</keyword>
<accession>A0A132EFV6</accession>
<sequence length="486" mass="52850">MKFEEPATPAHRQFGIRECIALASCALIFSVTIAAYAGLLPAGHWQDEYYTFYRFRDEGLPYLVDRVLTWSPRPLSETFVYLYSIAVVRTGRPLIGTILATAWIATALAVVALPIRYAPTRQRVLNGTVGLGLFALFLTNHPTGEMYYWPQASLAYLPALAAIGALFWLCAASGLESRRTRCAAAALLIVAACSIEVGAMLVFAIAGLSTATYVAVPHLRNDWRQSTWLAFPLVASGCVLALIAHGRVSNGAEVMGDPAIAHHARPVLHATIVEFAKAIAASNWDGRTRFDIVLTIISKACVFGAFFGLSTRLSNSNTRASSIRWLTILSLACAATTLLTIAAAYYQFGMLCCERHDTLRQCLIYLAIASAACAIGLAYRGRAIRGAALPLSMLGTAVVINLSLSVPALRSDYARYDTLRDIKVVNWNRGTASSSSMEFDQTVPGSIVGGVLIKEKSYTLADPKKGWWIEGVLKFFRKTEVTFVTK</sequence>
<gene>
    <name evidence="2" type="ORF">WT56_17335</name>
</gene>
<dbReference type="EMBL" id="LPJR01000031">
    <property type="protein sequence ID" value="KWF29277.1"/>
    <property type="molecule type" value="Genomic_DNA"/>
</dbReference>
<dbReference type="OrthoDB" id="7249278at2"/>
<feature type="transmembrane region" description="Helical" evidence="1">
    <location>
        <begin position="323"/>
        <end position="346"/>
    </location>
</feature>
<feature type="transmembrane region" description="Helical" evidence="1">
    <location>
        <begin position="94"/>
        <end position="117"/>
    </location>
</feature>
<evidence type="ECO:0000313" key="2">
    <source>
        <dbReference type="EMBL" id="KWF29277.1"/>
    </source>
</evidence>
<name>A0A132EFV6_9BURK</name>
<reference evidence="2 3" key="1">
    <citation type="submission" date="2015-11" db="EMBL/GenBank/DDBJ databases">
        <title>Expanding the genomic diversity of Burkholderia species for the development of highly accurate diagnostics.</title>
        <authorList>
            <person name="Sahl J."/>
            <person name="Keim P."/>
            <person name="Wagner D."/>
        </authorList>
    </citation>
    <scope>NUCLEOTIDE SEQUENCE [LARGE SCALE GENOMIC DNA]</scope>
    <source>
        <strain evidence="2 3">MSMB368WGS</strain>
    </source>
</reference>
<dbReference type="Proteomes" id="UP000062912">
    <property type="component" value="Unassembled WGS sequence"/>
</dbReference>
<dbReference type="AlphaFoldDB" id="A0A132EFV6"/>
<organism evidence="2 3">
    <name type="scientific">Burkholderia pseudomultivorans</name>
    <dbReference type="NCBI Taxonomy" id="1207504"/>
    <lineage>
        <taxon>Bacteria</taxon>
        <taxon>Pseudomonadati</taxon>
        <taxon>Pseudomonadota</taxon>
        <taxon>Betaproteobacteria</taxon>
        <taxon>Burkholderiales</taxon>
        <taxon>Burkholderiaceae</taxon>
        <taxon>Burkholderia</taxon>
        <taxon>Burkholderia cepacia complex</taxon>
    </lineage>
</organism>
<feature type="transmembrane region" description="Helical" evidence="1">
    <location>
        <begin position="20"/>
        <end position="39"/>
    </location>
</feature>
<proteinExistence type="predicted"/>
<feature type="transmembrane region" description="Helical" evidence="1">
    <location>
        <begin position="292"/>
        <end position="311"/>
    </location>
</feature>
<dbReference type="RefSeq" id="WP_060242374.1">
    <property type="nucleotide sequence ID" value="NZ_LPJR01000031.1"/>
</dbReference>
<keyword evidence="1" id="KW-0472">Membrane</keyword>
<keyword evidence="1" id="KW-1133">Transmembrane helix</keyword>
<feature type="transmembrane region" description="Helical" evidence="1">
    <location>
        <begin position="391"/>
        <end position="409"/>
    </location>
</feature>
<evidence type="ECO:0008006" key="4">
    <source>
        <dbReference type="Google" id="ProtNLM"/>
    </source>
</evidence>
<protein>
    <recommendedName>
        <fullName evidence="4">Glycosyltransferase RgtA/B/C/D-like domain-containing protein</fullName>
    </recommendedName>
</protein>
<feature type="transmembrane region" description="Helical" evidence="1">
    <location>
        <begin position="183"/>
        <end position="208"/>
    </location>
</feature>
<evidence type="ECO:0000256" key="1">
    <source>
        <dbReference type="SAM" id="Phobius"/>
    </source>
</evidence>
<feature type="transmembrane region" description="Helical" evidence="1">
    <location>
        <begin position="358"/>
        <end position="379"/>
    </location>
</feature>
<feature type="transmembrane region" description="Helical" evidence="1">
    <location>
        <begin position="124"/>
        <end position="141"/>
    </location>
</feature>